<protein>
    <submittedName>
        <fullName evidence="4">Predicted amidophosphoribosyltransferases</fullName>
    </submittedName>
</protein>
<dbReference type="InterPro" id="IPR044005">
    <property type="entry name" value="DZR_2"/>
</dbReference>
<evidence type="ECO:0000313" key="4">
    <source>
        <dbReference type="EMBL" id="SIS58996.1"/>
    </source>
</evidence>
<dbReference type="EMBL" id="FTOM01000001">
    <property type="protein sequence ID" value="SIS58996.1"/>
    <property type="molecule type" value="Genomic_DNA"/>
</dbReference>
<feature type="domain" description="Double zinc ribbon" evidence="3">
    <location>
        <begin position="2"/>
        <end position="64"/>
    </location>
</feature>
<evidence type="ECO:0000259" key="2">
    <source>
        <dbReference type="Pfam" id="PF00156"/>
    </source>
</evidence>
<evidence type="ECO:0000259" key="3">
    <source>
        <dbReference type="Pfam" id="PF18912"/>
    </source>
</evidence>
<dbReference type="Gene3D" id="3.40.50.2020">
    <property type="match status" value="1"/>
</dbReference>
<evidence type="ECO:0000313" key="5">
    <source>
        <dbReference type="Proteomes" id="UP000186098"/>
    </source>
</evidence>
<proteinExistence type="inferred from homology"/>
<dbReference type="InterPro" id="IPR029057">
    <property type="entry name" value="PRTase-like"/>
</dbReference>
<dbReference type="SUPFAM" id="SSF53271">
    <property type="entry name" value="PRTase-like"/>
    <property type="match status" value="1"/>
</dbReference>
<accession>A0A1N7KBM9</accession>
<dbReference type="CDD" id="cd06223">
    <property type="entry name" value="PRTases_typeI"/>
    <property type="match status" value="1"/>
</dbReference>
<comment type="similarity">
    <text evidence="1">Belongs to the ComF/GntX family.</text>
</comment>
<feature type="domain" description="Phosphoribosyltransferase" evidence="2">
    <location>
        <begin position="138"/>
        <end position="233"/>
    </location>
</feature>
<name>A0A1N7KBM9_9RHOB</name>
<dbReference type="Pfam" id="PF00156">
    <property type="entry name" value="Pribosyltran"/>
    <property type="match status" value="1"/>
</dbReference>
<dbReference type="Proteomes" id="UP000186098">
    <property type="component" value="Unassembled WGS sequence"/>
</dbReference>
<dbReference type="PANTHER" id="PTHR47505">
    <property type="entry name" value="DNA UTILIZATION PROTEIN YHGH"/>
    <property type="match status" value="1"/>
</dbReference>
<organism evidence="4 5">
    <name type="scientific">Phaeovulum vinaykumarii</name>
    <dbReference type="NCBI Taxonomy" id="407234"/>
    <lineage>
        <taxon>Bacteria</taxon>
        <taxon>Pseudomonadati</taxon>
        <taxon>Pseudomonadota</taxon>
        <taxon>Alphaproteobacteria</taxon>
        <taxon>Rhodobacterales</taxon>
        <taxon>Paracoccaceae</taxon>
        <taxon>Phaeovulum</taxon>
    </lineage>
</organism>
<dbReference type="STRING" id="407234.SAMN05421795_101795"/>
<dbReference type="InterPro" id="IPR051910">
    <property type="entry name" value="ComF/GntX_DNA_util-trans"/>
</dbReference>
<keyword evidence="4" id="KW-0328">Glycosyltransferase</keyword>
<dbReference type="Pfam" id="PF18912">
    <property type="entry name" value="DZR_2"/>
    <property type="match status" value="1"/>
</dbReference>
<dbReference type="PANTHER" id="PTHR47505:SF1">
    <property type="entry name" value="DNA UTILIZATION PROTEIN YHGH"/>
    <property type="match status" value="1"/>
</dbReference>
<reference evidence="5" key="1">
    <citation type="submission" date="2017-01" db="EMBL/GenBank/DDBJ databases">
        <authorList>
            <person name="Varghese N."/>
            <person name="Submissions S."/>
        </authorList>
    </citation>
    <scope>NUCLEOTIDE SEQUENCE [LARGE SCALE GENOMIC DNA]</scope>
    <source>
        <strain evidence="5">DSM 18714</strain>
    </source>
</reference>
<dbReference type="AlphaFoldDB" id="A0A1N7KBM9"/>
<evidence type="ECO:0000256" key="1">
    <source>
        <dbReference type="ARBA" id="ARBA00008007"/>
    </source>
</evidence>
<gene>
    <name evidence="4" type="ORF">SAMN05421795_101795</name>
</gene>
<keyword evidence="4" id="KW-0808">Transferase</keyword>
<keyword evidence="5" id="KW-1185">Reference proteome</keyword>
<sequence>MHLLFPPRCLCCGEAVASDFGLCPACWHEADFITDPCCERCGAPLPGAAEDADAGAPLHCDECLAAPPPWDHGRAALRYAGTGRRLVLALKHGDRLDLVKPLAAWMIRAARPLVSPETIVAPVPLHRLRLVTRRYNQSALLARALARGLGLAHAPDLLQRTRATPSQEGRDRDARHANLAGAIAPHPRRGALMQGRPVLLVDDVMTSGATLRAATRACLDAGAVSVSVVVLARVARD</sequence>
<dbReference type="GO" id="GO:0016757">
    <property type="term" value="F:glycosyltransferase activity"/>
    <property type="evidence" value="ECO:0007669"/>
    <property type="project" value="UniProtKB-KW"/>
</dbReference>
<dbReference type="InterPro" id="IPR000836">
    <property type="entry name" value="PRTase_dom"/>
</dbReference>